<proteinExistence type="predicted"/>
<dbReference type="Proteomes" id="UP001140513">
    <property type="component" value="Unassembled WGS sequence"/>
</dbReference>
<feature type="region of interest" description="Disordered" evidence="1">
    <location>
        <begin position="180"/>
        <end position="210"/>
    </location>
</feature>
<accession>A0A9W8XEW2</accession>
<dbReference type="AlphaFoldDB" id="A0A9W8XEW2"/>
<gene>
    <name evidence="2" type="ORF">N0V89_009348</name>
</gene>
<name>A0A9W8XEW2_9PLEO</name>
<dbReference type="OrthoDB" id="3797435at2759"/>
<evidence type="ECO:0000256" key="1">
    <source>
        <dbReference type="SAM" id="MobiDB-lite"/>
    </source>
</evidence>
<dbReference type="GeneID" id="80912878"/>
<reference evidence="2" key="1">
    <citation type="submission" date="2022-10" db="EMBL/GenBank/DDBJ databases">
        <title>Tapping the CABI collections for fungal endophytes: first genome assemblies for Collariella, Neodidymelliopsis, Ascochyta clinopodiicola, Didymella pomorum, Didymosphaeria variabile, Neocosmospora piperis and Neocucurbitaria cava.</title>
        <authorList>
            <person name="Hill R."/>
        </authorList>
    </citation>
    <scope>NUCLEOTIDE SEQUENCE</scope>
    <source>
        <strain evidence="2">IMI 356815</strain>
    </source>
</reference>
<evidence type="ECO:0000313" key="3">
    <source>
        <dbReference type="Proteomes" id="UP001140513"/>
    </source>
</evidence>
<dbReference type="RefSeq" id="XP_056067364.1">
    <property type="nucleotide sequence ID" value="XM_056218099.1"/>
</dbReference>
<feature type="compositionally biased region" description="Acidic residues" evidence="1">
    <location>
        <begin position="201"/>
        <end position="210"/>
    </location>
</feature>
<keyword evidence="3" id="KW-1185">Reference proteome</keyword>
<dbReference type="EMBL" id="JAPEUX010000007">
    <property type="protein sequence ID" value="KAJ4347976.1"/>
    <property type="molecule type" value="Genomic_DNA"/>
</dbReference>
<organism evidence="2 3">
    <name type="scientific">Didymosphaeria variabile</name>
    <dbReference type="NCBI Taxonomy" id="1932322"/>
    <lineage>
        <taxon>Eukaryota</taxon>
        <taxon>Fungi</taxon>
        <taxon>Dikarya</taxon>
        <taxon>Ascomycota</taxon>
        <taxon>Pezizomycotina</taxon>
        <taxon>Dothideomycetes</taxon>
        <taxon>Pleosporomycetidae</taxon>
        <taxon>Pleosporales</taxon>
        <taxon>Massarineae</taxon>
        <taxon>Didymosphaeriaceae</taxon>
        <taxon>Didymosphaeria</taxon>
    </lineage>
</organism>
<evidence type="ECO:0000313" key="2">
    <source>
        <dbReference type="EMBL" id="KAJ4347976.1"/>
    </source>
</evidence>
<comment type="caution">
    <text evidence="2">The sequence shown here is derived from an EMBL/GenBank/DDBJ whole genome shotgun (WGS) entry which is preliminary data.</text>
</comment>
<protein>
    <submittedName>
        <fullName evidence="2">Uncharacterized protein</fullName>
    </submittedName>
</protein>
<sequence>MGEPSGKAATTPDLSKVCPFGILNVPAALEMHALLQLGTKEIHKRLREWLAESYLDGNMHLLQTDEPLGIRIHSVEDLGMLAGAYNLAPDLRRPKSSRLDNELYFYGQKPGREAAVAAGQFMQQYFKPGATPAKLSMAKEPTPREPFPTMEKVTAEEDAVAAGRFIQQYFKLEEIPTKVSTAKEPTPKGPMGKDLLPTVEEVTEESSLED</sequence>